<gene>
    <name evidence="10" type="ORF">PZE19_08360</name>
</gene>
<accession>A0ABT6F867</accession>
<reference evidence="10 11" key="1">
    <citation type="submission" date="2023-03" db="EMBL/GenBank/DDBJ databases">
        <title>Paludisphaera mucosa sp. nov. a novel planctomycete from northern fen.</title>
        <authorList>
            <person name="Ivanova A."/>
        </authorList>
    </citation>
    <scope>NUCLEOTIDE SEQUENCE [LARGE SCALE GENOMIC DNA]</scope>
    <source>
        <strain evidence="10 11">Pla2</strain>
    </source>
</reference>
<dbReference type="InterPro" id="IPR029044">
    <property type="entry name" value="Nucleotide-diphossugar_trans"/>
</dbReference>
<dbReference type="PANTHER" id="PTHR48090:SF3">
    <property type="entry name" value="UNDECAPRENYL-PHOSPHATE 4-DEOXY-4-FORMAMIDO-L-ARABINOSE TRANSFERASE"/>
    <property type="match status" value="1"/>
</dbReference>
<evidence type="ECO:0000259" key="9">
    <source>
        <dbReference type="Pfam" id="PF00535"/>
    </source>
</evidence>
<evidence type="ECO:0000256" key="1">
    <source>
        <dbReference type="ARBA" id="ARBA00022475"/>
    </source>
</evidence>
<dbReference type="SUPFAM" id="SSF53448">
    <property type="entry name" value="Nucleotide-diphospho-sugar transferases"/>
    <property type="match status" value="1"/>
</dbReference>
<dbReference type="InterPro" id="IPR050256">
    <property type="entry name" value="Glycosyltransferase_2"/>
</dbReference>
<evidence type="ECO:0000256" key="3">
    <source>
        <dbReference type="ARBA" id="ARBA00022679"/>
    </source>
</evidence>
<dbReference type="Pfam" id="PF00535">
    <property type="entry name" value="Glycos_transf_2"/>
    <property type="match status" value="1"/>
</dbReference>
<keyword evidence="4 8" id="KW-0812">Transmembrane</keyword>
<dbReference type="InterPro" id="IPR001173">
    <property type="entry name" value="Glyco_trans_2-like"/>
</dbReference>
<evidence type="ECO:0000256" key="5">
    <source>
        <dbReference type="ARBA" id="ARBA00022985"/>
    </source>
</evidence>
<dbReference type="EC" id="2.4.-.-" evidence="10"/>
<protein>
    <submittedName>
        <fullName evidence="10">Glycosyltransferase family 2 protein</fullName>
        <ecNumber evidence="10">2.4.-.-</ecNumber>
    </submittedName>
</protein>
<feature type="transmembrane region" description="Helical" evidence="8">
    <location>
        <begin position="236"/>
        <end position="257"/>
    </location>
</feature>
<evidence type="ECO:0000256" key="2">
    <source>
        <dbReference type="ARBA" id="ARBA00022676"/>
    </source>
</evidence>
<dbReference type="GO" id="GO:0016757">
    <property type="term" value="F:glycosyltransferase activity"/>
    <property type="evidence" value="ECO:0007669"/>
    <property type="project" value="UniProtKB-KW"/>
</dbReference>
<sequence>MISVVVPVCNEEASLIALHRELDAAFARLGGEAEFIFIDDGSRDGSWRVVEELARLDPRVRGIRFRRNFGKASALTAGFQAAVGERVFTLDADLQDDPAEIPRFLERLDSGLDVVSGWKRTRHDPWHKVYPSRVFNAMVSRLTGCRLHDHNCGFKAYRAEVLREVGIYGELHRFVPALAFAKGFRVGELEVHHRPREHGQSKYGFTRFLKGFLDLLTVVFLTRFRQRPLHIFGGSGLVLSSLGVLGMLYMAGLWVLNRLWVVDAGRPEPHPIGTRPLLSYSIALLVVGVQLFCLGIVAELMTSYSLRASDTYSIAETLRPRVSDRSDRDVATASSQPEV</sequence>
<dbReference type="EMBL" id="JARRAG010000001">
    <property type="protein sequence ID" value="MDG3003780.1"/>
    <property type="molecule type" value="Genomic_DNA"/>
</dbReference>
<keyword evidence="1" id="KW-1003">Cell membrane</keyword>
<keyword evidence="7 8" id="KW-0472">Membrane</keyword>
<comment type="caution">
    <text evidence="10">The sequence shown here is derived from an EMBL/GenBank/DDBJ whole genome shotgun (WGS) entry which is preliminary data.</text>
</comment>
<feature type="domain" description="Glycosyltransferase 2-like" evidence="9">
    <location>
        <begin position="3"/>
        <end position="165"/>
    </location>
</feature>
<dbReference type="RefSeq" id="WP_277860128.1">
    <property type="nucleotide sequence ID" value="NZ_JARRAG010000001.1"/>
</dbReference>
<organism evidence="10 11">
    <name type="scientific">Paludisphaera mucosa</name>
    <dbReference type="NCBI Taxonomy" id="3030827"/>
    <lineage>
        <taxon>Bacteria</taxon>
        <taxon>Pseudomonadati</taxon>
        <taxon>Planctomycetota</taxon>
        <taxon>Planctomycetia</taxon>
        <taxon>Isosphaerales</taxon>
        <taxon>Isosphaeraceae</taxon>
        <taxon>Paludisphaera</taxon>
    </lineage>
</organism>
<keyword evidence="5" id="KW-0448">Lipopolysaccharide biosynthesis</keyword>
<evidence type="ECO:0000313" key="10">
    <source>
        <dbReference type="EMBL" id="MDG3003780.1"/>
    </source>
</evidence>
<keyword evidence="6 8" id="KW-1133">Transmembrane helix</keyword>
<evidence type="ECO:0000313" key="11">
    <source>
        <dbReference type="Proteomes" id="UP001216907"/>
    </source>
</evidence>
<evidence type="ECO:0000256" key="8">
    <source>
        <dbReference type="SAM" id="Phobius"/>
    </source>
</evidence>
<dbReference type="Proteomes" id="UP001216907">
    <property type="component" value="Unassembled WGS sequence"/>
</dbReference>
<keyword evidence="3 10" id="KW-0808">Transferase</keyword>
<proteinExistence type="predicted"/>
<evidence type="ECO:0000256" key="4">
    <source>
        <dbReference type="ARBA" id="ARBA00022692"/>
    </source>
</evidence>
<evidence type="ECO:0000256" key="6">
    <source>
        <dbReference type="ARBA" id="ARBA00022989"/>
    </source>
</evidence>
<keyword evidence="11" id="KW-1185">Reference proteome</keyword>
<dbReference type="PANTHER" id="PTHR48090">
    <property type="entry name" value="UNDECAPRENYL-PHOSPHATE 4-DEOXY-4-FORMAMIDO-L-ARABINOSE TRANSFERASE-RELATED"/>
    <property type="match status" value="1"/>
</dbReference>
<dbReference type="CDD" id="cd04187">
    <property type="entry name" value="DPM1_like_bac"/>
    <property type="match status" value="1"/>
</dbReference>
<keyword evidence="2 10" id="KW-0328">Glycosyltransferase</keyword>
<name>A0ABT6F867_9BACT</name>
<evidence type="ECO:0000256" key="7">
    <source>
        <dbReference type="ARBA" id="ARBA00023136"/>
    </source>
</evidence>
<dbReference type="Gene3D" id="3.90.550.10">
    <property type="entry name" value="Spore Coat Polysaccharide Biosynthesis Protein SpsA, Chain A"/>
    <property type="match status" value="1"/>
</dbReference>
<feature type="transmembrane region" description="Helical" evidence="8">
    <location>
        <begin position="277"/>
        <end position="298"/>
    </location>
</feature>